<comment type="subcellular location">
    <subcellularLocation>
        <location evidence="1">Membrane</location>
    </subcellularLocation>
</comment>
<accession>A0A9D2SI95</accession>
<keyword evidence="3" id="KW-0808">Transferase</keyword>
<evidence type="ECO:0000256" key="5">
    <source>
        <dbReference type="SAM" id="Phobius"/>
    </source>
</evidence>
<dbReference type="InterPro" id="IPR003660">
    <property type="entry name" value="HAMP_dom"/>
</dbReference>
<dbReference type="Proteomes" id="UP000823893">
    <property type="component" value="Unassembled WGS sequence"/>
</dbReference>
<dbReference type="GO" id="GO:0000155">
    <property type="term" value="F:phosphorelay sensor kinase activity"/>
    <property type="evidence" value="ECO:0007669"/>
    <property type="project" value="InterPro"/>
</dbReference>
<evidence type="ECO:0000313" key="7">
    <source>
        <dbReference type="EMBL" id="HJC09388.1"/>
    </source>
</evidence>
<dbReference type="PANTHER" id="PTHR34220">
    <property type="entry name" value="SENSOR HISTIDINE KINASE YPDA"/>
    <property type="match status" value="1"/>
</dbReference>
<evidence type="ECO:0000256" key="3">
    <source>
        <dbReference type="ARBA" id="ARBA00022679"/>
    </source>
</evidence>
<keyword evidence="5" id="KW-1133">Transmembrane helix</keyword>
<evidence type="ECO:0000256" key="4">
    <source>
        <dbReference type="ARBA" id="ARBA00022777"/>
    </source>
</evidence>
<gene>
    <name evidence="7" type="ORF">H9935_01025</name>
</gene>
<dbReference type="GO" id="GO:0016020">
    <property type="term" value="C:membrane"/>
    <property type="evidence" value="ECO:0007669"/>
    <property type="project" value="UniProtKB-SubCell"/>
</dbReference>
<evidence type="ECO:0000259" key="6">
    <source>
        <dbReference type="PROSITE" id="PS50885"/>
    </source>
</evidence>
<evidence type="ECO:0000313" key="8">
    <source>
        <dbReference type="Proteomes" id="UP000823893"/>
    </source>
</evidence>
<keyword evidence="2" id="KW-0597">Phosphoprotein</keyword>
<dbReference type="InterPro" id="IPR036890">
    <property type="entry name" value="HATPase_C_sf"/>
</dbReference>
<evidence type="ECO:0000256" key="1">
    <source>
        <dbReference type="ARBA" id="ARBA00004370"/>
    </source>
</evidence>
<dbReference type="InterPro" id="IPR050640">
    <property type="entry name" value="Bact_2-comp_sensor_kinase"/>
</dbReference>
<keyword evidence="5" id="KW-0812">Transmembrane</keyword>
<dbReference type="PANTHER" id="PTHR34220:SF7">
    <property type="entry name" value="SENSOR HISTIDINE KINASE YPDA"/>
    <property type="match status" value="1"/>
</dbReference>
<reference evidence="7" key="1">
    <citation type="journal article" date="2021" name="PeerJ">
        <title>Extensive microbial diversity within the chicken gut microbiome revealed by metagenomics and culture.</title>
        <authorList>
            <person name="Gilroy R."/>
            <person name="Ravi A."/>
            <person name="Getino M."/>
            <person name="Pursley I."/>
            <person name="Horton D.L."/>
            <person name="Alikhan N.F."/>
            <person name="Baker D."/>
            <person name="Gharbi K."/>
            <person name="Hall N."/>
            <person name="Watson M."/>
            <person name="Adriaenssens E.M."/>
            <person name="Foster-Nyarko E."/>
            <person name="Jarju S."/>
            <person name="Secka A."/>
            <person name="Antonio M."/>
            <person name="Oren A."/>
            <person name="Chaudhuri R.R."/>
            <person name="La Ragione R."/>
            <person name="Hildebrand F."/>
            <person name="Pallen M.J."/>
        </authorList>
    </citation>
    <scope>NUCLEOTIDE SEQUENCE</scope>
    <source>
        <strain evidence="7">ChiSxjej6B18-287</strain>
    </source>
</reference>
<sequence>MKKNRMLSVKWRSHFQAKLLCAFLLCTLIPLCIIGGISYSVSYHIAEQRILNASISSDEQLNMQINERLSHVESVANALQYDMYTLGQSDSTMEYLSALTDVRNDVSLFKSTFNLYYACIFLPSDRLGANERLYFFPLEEFEEYDVPETALENPGTSSIWFYQKNVSVPLLISGTEESRNCIACCRILKDTETKEIAYAYIIFLDISEFSGYLEESFADKNLSSYILTDQGTIIAHNTPVNPPGADEALLSQLKESSSQILYKDNITYHCVQLQNGWYHITEIPDSYIQENVQVLIQSILITLLCSLPLTLLVIIAISGKLTKKIRLLSRAMEHLTLDSPEEDLSELIPPGKDPETYDEIDRLGLTFQKMQLSLKDNMQSILDLSLTEEKLKYQLLQSQINPHFLYNILGSIQTCQSIGKLDIANQMLTNLTRFYRMTLRKSGDLISIKDELEIARLYLEIEKLCRNDNLSWEFDLEDGIENFLICKFTLQPFLENSILHGLSQRTPRIHLHIAAAYGEDTVIITIEDNGVGISEKQLAELRHTLDSKAVNYEKHFGIGNVNKRISSPHFGNGHISIESRLYHGTVITIEFDQMEEDYEESNDC</sequence>
<dbReference type="SUPFAM" id="SSF55874">
    <property type="entry name" value="ATPase domain of HSP90 chaperone/DNA topoisomerase II/histidine kinase"/>
    <property type="match status" value="1"/>
</dbReference>
<dbReference type="EMBL" id="DWWV01000018">
    <property type="protein sequence ID" value="HJC09388.1"/>
    <property type="molecule type" value="Genomic_DNA"/>
</dbReference>
<feature type="transmembrane region" description="Helical" evidence="5">
    <location>
        <begin position="294"/>
        <end position="317"/>
    </location>
</feature>
<dbReference type="Pfam" id="PF06580">
    <property type="entry name" value="His_kinase"/>
    <property type="match status" value="1"/>
</dbReference>
<reference evidence="7" key="2">
    <citation type="submission" date="2021-04" db="EMBL/GenBank/DDBJ databases">
        <authorList>
            <person name="Gilroy R."/>
        </authorList>
    </citation>
    <scope>NUCLEOTIDE SEQUENCE</scope>
    <source>
        <strain evidence="7">ChiSxjej6B18-287</strain>
    </source>
</reference>
<proteinExistence type="predicted"/>
<dbReference type="InterPro" id="IPR010559">
    <property type="entry name" value="Sig_transdc_His_kin_internal"/>
</dbReference>
<organism evidence="7 8">
    <name type="scientific">Candidatus Blautia merdigallinarum</name>
    <dbReference type="NCBI Taxonomy" id="2838495"/>
    <lineage>
        <taxon>Bacteria</taxon>
        <taxon>Bacillati</taxon>
        <taxon>Bacillota</taxon>
        <taxon>Clostridia</taxon>
        <taxon>Lachnospirales</taxon>
        <taxon>Lachnospiraceae</taxon>
        <taxon>Blautia</taxon>
    </lineage>
</organism>
<comment type="caution">
    <text evidence="7">The sequence shown here is derived from an EMBL/GenBank/DDBJ whole genome shotgun (WGS) entry which is preliminary data.</text>
</comment>
<protein>
    <submittedName>
        <fullName evidence="7">Histidine kinase</fullName>
    </submittedName>
</protein>
<dbReference type="PROSITE" id="PS50885">
    <property type="entry name" value="HAMP"/>
    <property type="match status" value="1"/>
</dbReference>
<dbReference type="InterPro" id="IPR003594">
    <property type="entry name" value="HATPase_dom"/>
</dbReference>
<keyword evidence="4 7" id="KW-0418">Kinase</keyword>
<feature type="domain" description="HAMP" evidence="6">
    <location>
        <begin position="319"/>
        <end position="379"/>
    </location>
</feature>
<name>A0A9D2SI95_9FIRM</name>
<evidence type="ECO:0000256" key="2">
    <source>
        <dbReference type="ARBA" id="ARBA00022553"/>
    </source>
</evidence>
<dbReference type="Gene3D" id="6.10.340.10">
    <property type="match status" value="1"/>
</dbReference>
<keyword evidence="5" id="KW-0472">Membrane</keyword>
<dbReference type="AlphaFoldDB" id="A0A9D2SI95"/>
<dbReference type="Pfam" id="PF02518">
    <property type="entry name" value="HATPase_c"/>
    <property type="match status" value="1"/>
</dbReference>
<dbReference type="Gene3D" id="3.30.565.10">
    <property type="entry name" value="Histidine kinase-like ATPase, C-terminal domain"/>
    <property type="match status" value="1"/>
</dbReference>